<evidence type="ECO:0000259" key="1">
    <source>
        <dbReference type="Pfam" id="PF13649"/>
    </source>
</evidence>
<proteinExistence type="predicted"/>
<evidence type="ECO:0000313" key="3">
    <source>
        <dbReference type="Proteomes" id="UP000295636"/>
    </source>
</evidence>
<accession>A0A4R5KY91</accession>
<gene>
    <name evidence="2" type="ORF">E1757_00710</name>
</gene>
<dbReference type="GO" id="GO:0008168">
    <property type="term" value="F:methyltransferase activity"/>
    <property type="evidence" value="ECO:0007669"/>
    <property type="project" value="UniProtKB-KW"/>
</dbReference>
<keyword evidence="2" id="KW-0489">Methyltransferase</keyword>
<protein>
    <submittedName>
        <fullName evidence="2">Class I SAM-dependent methyltransferase</fullName>
    </submittedName>
</protein>
<feature type="domain" description="Methyltransferase" evidence="1">
    <location>
        <begin position="82"/>
        <end position="163"/>
    </location>
</feature>
<dbReference type="EMBL" id="SMRT01000001">
    <property type="protein sequence ID" value="TDG00199.1"/>
    <property type="molecule type" value="Genomic_DNA"/>
</dbReference>
<dbReference type="AlphaFoldDB" id="A0A4R5KY91"/>
<dbReference type="InterPro" id="IPR029063">
    <property type="entry name" value="SAM-dependent_MTases_sf"/>
</dbReference>
<dbReference type="Gene3D" id="3.40.50.150">
    <property type="entry name" value="Vaccinia Virus protein VP39"/>
    <property type="match status" value="1"/>
</dbReference>
<keyword evidence="3" id="KW-1185">Reference proteome</keyword>
<keyword evidence="2" id="KW-0808">Transferase</keyword>
<dbReference type="CDD" id="cd02440">
    <property type="entry name" value="AdoMet_MTases"/>
    <property type="match status" value="1"/>
</dbReference>
<comment type="caution">
    <text evidence="2">The sequence shown here is derived from an EMBL/GenBank/DDBJ whole genome shotgun (WGS) entry which is preliminary data.</text>
</comment>
<dbReference type="Pfam" id="PF13649">
    <property type="entry name" value="Methyltransf_25"/>
    <property type="match status" value="1"/>
</dbReference>
<organism evidence="2 3">
    <name type="scientific">Paenibacillus piri</name>
    <dbReference type="NCBI Taxonomy" id="2547395"/>
    <lineage>
        <taxon>Bacteria</taxon>
        <taxon>Bacillati</taxon>
        <taxon>Bacillota</taxon>
        <taxon>Bacilli</taxon>
        <taxon>Bacillales</taxon>
        <taxon>Paenibacillaceae</taxon>
        <taxon>Paenibacillus</taxon>
    </lineage>
</organism>
<dbReference type="Proteomes" id="UP000295636">
    <property type="component" value="Unassembled WGS sequence"/>
</dbReference>
<reference evidence="2 3" key="1">
    <citation type="submission" date="2019-03" db="EMBL/GenBank/DDBJ databases">
        <title>This is whole genome sequence of Paenibacillus sp MS74 strain.</title>
        <authorList>
            <person name="Trinh H.N."/>
        </authorList>
    </citation>
    <scope>NUCLEOTIDE SEQUENCE [LARGE SCALE GENOMIC DNA]</scope>
    <source>
        <strain evidence="2 3">MS74</strain>
    </source>
</reference>
<name>A0A4R5KY91_9BACL</name>
<dbReference type="SUPFAM" id="SSF53335">
    <property type="entry name" value="S-adenosyl-L-methionine-dependent methyltransferases"/>
    <property type="match status" value="1"/>
</dbReference>
<dbReference type="InterPro" id="IPR041698">
    <property type="entry name" value="Methyltransf_25"/>
</dbReference>
<dbReference type="OrthoDB" id="5522265at2"/>
<evidence type="ECO:0000313" key="2">
    <source>
        <dbReference type="EMBL" id="TDG00199.1"/>
    </source>
</evidence>
<dbReference type="GO" id="GO:0032259">
    <property type="term" value="P:methylation"/>
    <property type="evidence" value="ECO:0007669"/>
    <property type="project" value="UniProtKB-KW"/>
</dbReference>
<sequence>MAKNSVMFMDAGRRNLIGGGRILFADTALHPDWLQPQSKPWCDQLAAQTGKYEYPWNYVVEGDAAEAIFTEALSGIVRGKTLDVGCGHGAYTNRWADRVDEAVGYDMTEGFIATANRNRKPNVRFVQGRTHQGLPFADQEFDMAYTKKGPTSWYPEAQRILKPGADVLSLHPGDNPDADHHLARYFPGLFAPAPQGTPIKDLIRERLAGSGLLVTEFRELRETGYLPTPEDVAVLKCFGQSEAVTRTFRERYMEEVTKQFDRYRTELGIPVTSVYYLIHAKAAKAAQAASPGEASG</sequence>